<dbReference type="InterPro" id="IPR005135">
    <property type="entry name" value="Endo/exonuclease/phosphatase"/>
</dbReference>
<dbReference type="OrthoDB" id="6146636at2759"/>
<proteinExistence type="predicted"/>
<comment type="caution">
    <text evidence="2">The sequence shown here is derived from an EMBL/GenBank/DDBJ whole genome shotgun (WGS) entry which is preliminary data.</text>
</comment>
<protein>
    <recommendedName>
        <fullName evidence="1">Endonuclease/exonuclease/phosphatase domain-containing protein</fullName>
    </recommendedName>
</protein>
<dbReference type="EMBL" id="UYJE01006050">
    <property type="protein sequence ID" value="VDI42634.1"/>
    <property type="molecule type" value="Genomic_DNA"/>
</dbReference>
<dbReference type="PANTHER" id="PTHR33776">
    <property type="entry name" value="ENDO/EXONUCLEASE/PHOSPHATASE DOMAIN-CONTAINING PROTEIN"/>
    <property type="match status" value="1"/>
</dbReference>
<dbReference type="Gene3D" id="3.60.10.10">
    <property type="entry name" value="Endonuclease/exonuclease/phosphatase"/>
    <property type="match status" value="1"/>
</dbReference>
<dbReference type="InterPro" id="IPR036691">
    <property type="entry name" value="Endo/exonu/phosph_ase_sf"/>
</dbReference>
<dbReference type="PANTHER" id="PTHR33776:SF3">
    <property type="entry name" value="PHD-TYPE DOMAIN-CONTAINING PROTEIN"/>
    <property type="match status" value="1"/>
</dbReference>
<name>A0A8B6F3C0_MYTGA</name>
<dbReference type="GO" id="GO:0003824">
    <property type="term" value="F:catalytic activity"/>
    <property type="evidence" value="ECO:0007669"/>
    <property type="project" value="InterPro"/>
</dbReference>
<organism evidence="2 3">
    <name type="scientific">Mytilus galloprovincialis</name>
    <name type="common">Mediterranean mussel</name>
    <dbReference type="NCBI Taxonomy" id="29158"/>
    <lineage>
        <taxon>Eukaryota</taxon>
        <taxon>Metazoa</taxon>
        <taxon>Spiralia</taxon>
        <taxon>Lophotrochozoa</taxon>
        <taxon>Mollusca</taxon>
        <taxon>Bivalvia</taxon>
        <taxon>Autobranchia</taxon>
        <taxon>Pteriomorphia</taxon>
        <taxon>Mytilida</taxon>
        <taxon>Mytiloidea</taxon>
        <taxon>Mytilidae</taxon>
        <taxon>Mytilinae</taxon>
        <taxon>Mytilus</taxon>
    </lineage>
</organism>
<dbReference type="Proteomes" id="UP000596742">
    <property type="component" value="Unassembled WGS sequence"/>
</dbReference>
<dbReference type="SUPFAM" id="SSF56219">
    <property type="entry name" value="DNase I-like"/>
    <property type="match status" value="1"/>
</dbReference>
<reference evidence="2" key="1">
    <citation type="submission" date="2018-11" db="EMBL/GenBank/DDBJ databases">
        <authorList>
            <person name="Alioto T."/>
            <person name="Alioto T."/>
        </authorList>
    </citation>
    <scope>NUCLEOTIDE SEQUENCE</scope>
</reference>
<dbReference type="AlphaFoldDB" id="A0A8B6F3C0"/>
<evidence type="ECO:0000313" key="2">
    <source>
        <dbReference type="EMBL" id="VDI42634.1"/>
    </source>
</evidence>
<gene>
    <name evidence="2" type="ORF">MGAL_10B012517</name>
</gene>
<evidence type="ECO:0000259" key="1">
    <source>
        <dbReference type="Pfam" id="PF03372"/>
    </source>
</evidence>
<sequence length="656" mass="75773">MRENDNSNFRKLVLEYSNCDILALTETFLRENESLEVPGYKFYGNNRKRIHKNAVRGSGGVGVLIKKEIVDTYSCEIINSDFEGILWIKLNAIDTDFCVYVAVCYLPPAGPSRVIEPDLFFQNLLEGVYSYQNKGSIVICGDFNSRVGRNLDYIEGVDNVKPRTVVDFSENHSGDVFINFLCDTNISMLNGRFDDREFTYISPTGKSVVDYMCVPYEDIDNILDFKIIPMSKIICECNYVPDRIPDHSLLCCDIRQPKFEQTSNSAHDSTDKRKRYKLNLMPDDFLSNNEILDVVNSTILQIENSIRISGNIQHAYDAFTTLIHKEMDNKIPVSNGYSKRKKSLYKPYWNNTLNCQWEKVCAAEKSWLKSSISNSRKRTLKEQFCTERKTFDRLNRKYKRKYQSEERQKMEDKLYASNQRDFWRSIGKIGIQNERTKCIPSAVVNEDGTIDTNKNNVLNRWRDDFKNLFTEDSNFAIPDEQENVHEQRDISALNESITREEVTFAIISAKNRKATGIDDIPAEMTSYYLRRMNPVYRKMLDIVTEWCEAWKLSINDSKTKIVHFRPPSIDISQSTFTCGGHTLLFTDSYKYLGVWFDEHLTFQKNAKELSKAASRALGALCGKVIRAGGMTHSVFTKLYNTMVEPVLSIRKWCLGI</sequence>
<accession>A0A8B6F3C0</accession>
<feature type="domain" description="Endonuclease/exonuclease/phosphatase" evidence="1">
    <location>
        <begin position="6"/>
        <end position="214"/>
    </location>
</feature>
<evidence type="ECO:0000313" key="3">
    <source>
        <dbReference type="Proteomes" id="UP000596742"/>
    </source>
</evidence>
<keyword evidence="3" id="KW-1185">Reference proteome</keyword>
<dbReference type="Pfam" id="PF03372">
    <property type="entry name" value="Exo_endo_phos"/>
    <property type="match status" value="1"/>
</dbReference>